<dbReference type="RefSeq" id="WP_356711873.1">
    <property type="nucleotide sequence ID" value="NZ_JBEXIP010000034.1"/>
</dbReference>
<organism evidence="2 3">
    <name type="scientific">Streptomyces sp. 900116325</name>
    <dbReference type="NCBI Taxonomy" id="3154295"/>
    <lineage>
        <taxon>Bacteria</taxon>
        <taxon>Bacillati</taxon>
        <taxon>Actinomycetota</taxon>
        <taxon>Actinomycetes</taxon>
        <taxon>Kitasatosporales</taxon>
        <taxon>Streptomycetaceae</taxon>
        <taxon>Streptomyces</taxon>
    </lineage>
</organism>
<reference evidence="2 3" key="1">
    <citation type="submission" date="2024-06" db="EMBL/GenBank/DDBJ databases">
        <title>The Natural Products Discovery Center: Release of the First 8490 Sequenced Strains for Exploring Actinobacteria Biosynthetic Diversity.</title>
        <authorList>
            <person name="Kalkreuter E."/>
            <person name="Kautsar S.A."/>
            <person name="Yang D."/>
            <person name="Bader C.D."/>
            <person name="Teijaro C.N."/>
            <person name="Fluegel L."/>
            <person name="Davis C.M."/>
            <person name="Simpson J.R."/>
            <person name="Lauterbach L."/>
            <person name="Steele A.D."/>
            <person name="Gui C."/>
            <person name="Meng S."/>
            <person name="Li G."/>
            <person name="Viehrig K."/>
            <person name="Ye F."/>
            <person name="Su P."/>
            <person name="Kiefer A.F."/>
            <person name="Nichols A."/>
            <person name="Cepeda A.J."/>
            <person name="Yan W."/>
            <person name="Fan B."/>
            <person name="Jiang Y."/>
            <person name="Adhikari A."/>
            <person name="Zheng C.-J."/>
            <person name="Schuster L."/>
            <person name="Cowan T.M."/>
            <person name="Smanski M.J."/>
            <person name="Chevrette M.G."/>
            <person name="De Carvalho L.P.S."/>
            <person name="Shen B."/>
        </authorList>
    </citation>
    <scope>NUCLEOTIDE SEQUENCE [LARGE SCALE GENOMIC DNA]</scope>
    <source>
        <strain evidence="2 3">NPDC005137</strain>
    </source>
</reference>
<gene>
    <name evidence="2" type="ORF">ABZV61_31155</name>
</gene>
<keyword evidence="3" id="KW-1185">Reference proteome</keyword>
<dbReference type="InterPro" id="IPR011047">
    <property type="entry name" value="Quinoprotein_ADH-like_sf"/>
</dbReference>
<comment type="caution">
    <text evidence="2">The sequence shown here is derived from an EMBL/GenBank/DDBJ whole genome shotgun (WGS) entry which is preliminary data.</text>
</comment>
<feature type="compositionally biased region" description="Basic and acidic residues" evidence="1">
    <location>
        <begin position="10"/>
        <end position="27"/>
    </location>
</feature>
<evidence type="ECO:0000256" key="1">
    <source>
        <dbReference type="SAM" id="MobiDB-lite"/>
    </source>
</evidence>
<sequence length="130" mass="13855">MSGRRIASISEKHVESVDPEDGAERWRSPLPGEAGNRDMWIMCADPLVVASTGHGRRGERRIFVFDDSGNVTASLSLPSAYREVALPAAVVNGVLVTGLVHPDDSSDEFARIGGIDLSTGKLRWKGAPAG</sequence>
<dbReference type="InterPro" id="IPR015943">
    <property type="entry name" value="WD40/YVTN_repeat-like_dom_sf"/>
</dbReference>
<accession>A0ABV2UH29</accession>
<dbReference type="EMBL" id="JBEXIP010000034">
    <property type="protein sequence ID" value="MET8437145.1"/>
    <property type="molecule type" value="Genomic_DNA"/>
</dbReference>
<evidence type="ECO:0000313" key="3">
    <source>
        <dbReference type="Proteomes" id="UP001550044"/>
    </source>
</evidence>
<dbReference type="Proteomes" id="UP001550044">
    <property type="component" value="Unassembled WGS sequence"/>
</dbReference>
<feature type="region of interest" description="Disordered" evidence="1">
    <location>
        <begin position="1"/>
        <end position="35"/>
    </location>
</feature>
<proteinExistence type="predicted"/>
<evidence type="ECO:0000313" key="2">
    <source>
        <dbReference type="EMBL" id="MET8437145.1"/>
    </source>
</evidence>
<protein>
    <submittedName>
        <fullName evidence="2">Uncharacterized protein</fullName>
    </submittedName>
</protein>
<dbReference type="SUPFAM" id="SSF50998">
    <property type="entry name" value="Quinoprotein alcohol dehydrogenase-like"/>
    <property type="match status" value="1"/>
</dbReference>
<name>A0ABV2UH29_9ACTN</name>
<dbReference type="Gene3D" id="2.130.10.10">
    <property type="entry name" value="YVTN repeat-like/Quinoprotein amine dehydrogenase"/>
    <property type="match status" value="1"/>
</dbReference>